<sequence>MNREEDPSKKDLPDSDYKSVKEDLISPEDSDNSSIERFLPEVAKKKKKSQDIDMSNNNQQEGSQANNNNLPHPLPEDFYRVQAMVLQLQAEKEARNISPPPPPHHHQQSRAEVRFQKFTEDVRKTHGNQNPDFVSLDQSGANFQIWEDEVNCTLDYVFSPTDPFLGDNANFAKLDTDGAKSVMNLFRVTVTQQLRTTVAGPSVKTPLDMFNLIKSNCKHWNHQHKLRIVDRLMSLLKNNTPSTDSTLPDWTNIVTELEQLKVSAFELYRLLLQSGFVAPTSVDKNNFGFTIDAKLEAKDDPVFSK</sequence>
<gene>
    <name evidence="2" type="ORF">PSHT_11578</name>
</gene>
<feature type="compositionally biased region" description="Polar residues" evidence="1">
    <location>
        <begin position="52"/>
        <end position="70"/>
    </location>
</feature>
<evidence type="ECO:0000256" key="1">
    <source>
        <dbReference type="SAM" id="MobiDB-lite"/>
    </source>
</evidence>
<comment type="caution">
    <text evidence="2">The sequence shown here is derived from an EMBL/GenBank/DDBJ whole genome shotgun (WGS) entry which is preliminary data.</text>
</comment>
<reference evidence="2 3" key="1">
    <citation type="submission" date="2017-12" db="EMBL/GenBank/DDBJ databases">
        <title>Gene loss provides genomic basis for host adaptation in cereal stripe rust fungi.</title>
        <authorList>
            <person name="Xia C."/>
        </authorList>
    </citation>
    <scope>NUCLEOTIDE SEQUENCE [LARGE SCALE GENOMIC DNA]</scope>
    <source>
        <strain evidence="2 3">93TX-2</strain>
    </source>
</reference>
<dbReference type="EMBL" id="PKSM01000194">
    <property type="protein sequence ID" value="POW03683.1"/>
    <property type="molecule type" value="Genomic_DNA"/>
</dbReference>
<feature type="region of interest" description="Disordered" evidence="1">
    <location>
        <begin position="1"/>
        <end position="75"/>
    </location>
</feature>
<dbReference type="VEuPathDB" id="FungiDB:PSTT_07242"/>
<name>A0A2S4V2D5_9BASI</name>
<reference evidence="3" key="3">
    <citation type="journal article" date="2018" name="Mol. Plant Microbe Interact.">
        <title>Genome sequence resources for the wheat stripe rust pathogen (Puccinia striiformis f. sp. tritici) and the barley stripe rust pathogen (Puccinia striiformis f. sp. hordei).</title>
        <authorList>
            <person name="Xia C."/>
            <person name="Wang M."/>
            <person name="Yin C."/>
            <person name="Cornejo O.E."/>
            <person name="Hulbert S.H."/>
            <person name="Chen X."/>
        </authorList>
    </citation>
    <scope>NUCLEOTIDE SEQUENCE [LARGE SCALE GENOMIC DNA]</scope>
    <source>
        <strain evidence="3">93TX-2</strain>
    </source>
</reference>
<reference evidence="3" key="2">
    <citation type="journal article" date="2018" name="BMC Genomics">
        <title>Genomic insights into host adaptation between the wheat stripe rust pathogen (Puccinia striiformis f. sp. tritici) and the barley stripe rust pathogen (Puccinia striiformis f. sp. hordei).</title>
        <authorList>
            <person name="Xia C."/>
            <person name="Wang M."/>
            <person name="Yin C."/>
            <person name="Cornejo O.E."/>
            <person name="Hulbert S.H."/>
            <person name="Chen X."/>
        </authorList>
    </citation>
    <scope>NUCLEOTIDE SEQUENCE [LARGE SCALE GENOMIC DNA]</scope>
    <source>
        <strain evidence="3">93TX-2</strain>
    </source>
</reference>
<accession>A0A2S4V2D5</accession>
<evidence type="ECO:0000313" key="2">
    <source>
        <dbReference type="EMBL" id="POW03683.1"/>
    </source>
</evidence>
<dbReference type="Proteomes" id="UP000238274">
    <property type="component" value="Unassembled WGS sequence"/>
</dbReference>
<proteinExistence type="predicted"/>
<protein>
    <submittedName>
        <fullName evidence="2">Uncharacterized protein</fullName>
    </submittedName>
</protein>
<organism evidence="2 3">
    <name type="scientific">Puccinia striiformis</name>
    <dbReference type="NCBI Taxonomy" id="27350"/>
    <lineage>
        <taxon>Eukaryota</taxon>
        <taxon>Fungi</taxon>
        <taxon>Dikarya</taxon>
        <taxon>Basidiomycota</taxon>
        <taxon>Pucciniomycotina</taxon>
        <taxon>Pucciniomycetes</taxon>
        <taxon>Pucciniales</taxon>
        <taxon>Pucciniaceae</taxon>
        <taxon>Puccinia</taxon>
    </lineage>
</organism>
<dbReference type="AlphaFoldDB" id="A0A2S4V2D5"/>
<dbReference type="VEuPathDB" id="FungiDB:PSHT_11578"/>
<keyword evidence="3" id="KW-1185">Reference proteome</keyword>
<dbReference type="OrthoDB" id="10646818at2759"/>
<feature type="compositionally biased region" description="Basic and acidic residues" evidence="1">
    <location>
        <begin position="1"/>
        <end position="24"/>
    </location>
</feature>
<evidence type="ECO:0000313" key="3">
    <source>
        <dbReference type="Proteomes" id="UP000238274"/>
    </source>
</evidence>